<dbReference type="OrthoDB" id="674604at2759"/>
<evidence type="ECO:0000259" key="2">
    <source>
        <dbReference type="Pfam" id="PF26640"/>
    </source>
</evidence>
<dbReference type="EMBL" id="QGMK01001273">
    <property type="protein sequence ID" value="TVY71317.1"/>
    <property type="molecule type" value="Genomic_DNA"/>
</dbReference>
<evidence type="ECO:0000313" key="4">
    <source>
        <dbReference type="Proteomes" id="UP000469558"/>
    </source>
</evidence>
<proteinExistence type="predicted"/>
<sequence length="576" mass="64780">MRLLNSKTLLLKEFMGESNLPPYAILSHTWGEDEVSLQDTARSGWQLKAGYRKIKYCCQQAAKDGLKWVWVDTCCIDKTSSAELSEAINSMFRWYQLSKVCYAYLSDVELRDGMEMLPDFPKVPCKFGKSRWFTRGWTLQELVAPSQVVFYSQDWELIGTKDDISTLLEKITRIDSYFLLGAPIELASVADRMTWAATRTTTRTEDMAYCLLGIFDVNMPLLYGEGQIAFARLQEEIMRTSNDQSLFAWSRSLELAVAEHASSGPNGLIVADHSVFSGGAKLLGGLLADSPADFLNVKSIEVLKNWPGYHGNPPTMHCKCVYIDLPVPITEREERSSGVFYAVLGCHLRGDRTKLLAIALRHWGTVGRYSGRFAGLVLVPYTDRLLSDNEHIKDQMKSLQIKREVAISNYGSFILVDLPHAQPSAAFGYGKPTIHFRQGAVYDSETETIWSGLPSRNPQAVLVFNSDARPSFAVALWLQTVSMGKASVERIPSNQAVTSAYLLNRLFERHSMSSSEIDRHSFKWLSDRGEFEAAVRSESDKTERWEPSTVLVHVTLQTREVAVVNGRVFFGVVKKE</sequence>
<protein>
    <submittedName>
        <fullName evidence="3">Vegetative incompatibility protein HET-E-1</fullName>
    </submittedName>
</protein>
<dbReference type="Proteomes" id="UP000469558">
    <property type="component" value="Unassembled WGS sequence"/>
</dbReference>
<dbReference type="InterPro" id="IPR010730">
    <property type="entry name" value="HET"/>
</dbReference>
<accession>A0A8T9C085</accession>
<dbReference type="AlphaFoldDB" id="A0A8T9C085"/>
<dbReference type="PANTHER" id="PTHR10622:SF10">
    <property type="entry name" value="HET DOMAIN-CONTAINING PROTEIN"/>
    <property type="match status" value="1"/>
</dbReference>
<evidence type="ECO:0000259" key="1">
    <source>
        <dbReference type="Pfam" id="PF06985"/>
    </source>
</evidence>
<gene>
    <name evidence="3" type="primary">HET-E1_30</name>
    <name evidence="3" type="ORF">LSUE1_G008075</name>
</gene>
<reference evidence="3 4" key="1">
    <citation type="submission" date="2018-05" db="EMBL/GenBank/DDBJ databases">
        <title>Genome sequencing and assembly of the regulated plant pathogen Lachnellula willkommii and related sister species for the development of diagnostic species identification markers.</title>
        <authorList>
            <person name="Giroux E."/>
            <person name="Bilodeau G."/>
        </authorList>
    </citation>
    <scope>NUCLEOTIDE SEQUENCE [LARGE SCALE GENOMIC DNA]</scope>
    <source>
        <strain evidence="3 4">CBS 268.59</strain>
    </source>
</reference>
<feature type="domain" description="Heterokaryon incompatibility" evidence="1">
    <location>
        <begin position="23"/>
        <end position="110"/>
    </location>
</feature>
<dbReference type="Pfam" id="PF06985">
    <property type="entry name" value="HET"/>
    <property type="match status" value="1"/>
</dbReference>
<organism evidence="3 4">
    <name type="scientific">Lachnellula suecica</name>
    <dbReference type="NCBI Taxonomy" id="602035"/>
    <lineage>
        <taxon>Eukaryota</taxon>
        <taxon>Fungi</taxon>
        <taxon>Dikarya</taxon>
        <taxon>Ascomycota</taxon>
        <taxon>Pezizomycotina</taxon>
        <taxon>Leotiomycetes</taxon>
        <taxon>Helotiales</taxon>
        <taxon>Lachnaceae</taxon>
        <taxon>Lachnellula</taxon>
    </lineage>
</organism>
<dbReference type="Pfam" id="PF26640">
    <property type="entry name" value="DUF8212"/>
    <property type="match status" value="1"/>
</dbReference>
<keyword evidence="4" id="KW-1185">Reference proteome</keyword>
<dbReference type="InterPro" id="IPR058525">
    <property type="entry name" value="DUF8212"/>
</dbReference>
<evidence type="ECO:0000313" key="3">
    <source>
        <dbReference type="EMBL" id="TVY71317.1"/>
    </source>
</evidence>
<feature type="domain" description="DUF8212" evidence="2">
    <location>
        <begin position="229"/>
        <end position="304"/>
    </location>
</feature>
<name>A0A8T9C085_9HELO</name>
<dbReference type="PANTHER" id="PTHR10622">
    <property type="entry name" value="HET DOMAIN-CONTAINING PROTEIN"/>
    <property type="match status" value="1"/>
</dbReference>
<comment type="caution">
    <text evidence="3">The sequence shown here is derived from an EMBL/GenBank/DDBJ whole genome shotgun (WGS) entry which is preliminary data.</text>
</comment>